<dbReference type="RefSeq" id="WP_196284177.1">
    <property type="nucleotide sequence ID" value="NZ_JADQDQ010000019.1"/>
</dbReference>
<dbReference type="EMBL" id="JADQDQ010000019">
    <property type="protein sequence ID" value="MBF9239826.1"/>
    <property type="molecule type" value="Genomic_DNA"/>
</dbReference>
<accession>A0ABS0IN93</accession>
<proteinExistence type="predicted"/>
<name>A0ABS0IN93_9BACT</name>
<keyword evidence="2" id="KW-1185">Reference proteome</keyword>
<sequence length="349" mass="39184">MTAALTQLGQLGLEITISDDWLLLLRGRSGKLFQEIVEQGFISGEDGWEDYSEVLQKIAILDITGVDPDVFMYDEEEYNDEADEEYVEDENDSPVAFQFEIDTDYVQLIIAALEEKNGMQRIKAALSLMSLMYNLTAPAFIEEFVDKEPVFAVLTSQSPKIRALLEEMILSGHEPTMYAGAWAMAWGAGGLQLFGLTPTPVQVLINMFHAWRSAKSTETARLVAWALQEQPLLERDALTRKGMDGKDYTEFLLSKMPDVSPRSIDTNSKSVLMMAWYLGSPWNDEELADLIGQVYESSERRASDMGVVRNTELKRSAELLLELGEPGKRVLAERAKRLAKPVKVAKRIA</sequence>
<organism evidence="1 2">
    <name type="scientific">Hymenobacter jeongseonensis</name>
    <dbReference type="NCBI Taxonomy" id="2791027"/>
    <lineage>
        <taxon>Bacteria</taxon>
        <taxon>Pseudomonadati</taxon>
        <taxon>Bacteroidota</taxon>
        <taxon>Cytophagia</taxon>
        <taxon>Cytophagales</taxon>
        <taxon>Hymenobacteraceae</taxon>
        <taxon>Hymenobacter</taxon>
    </lineage>
</organism>
<evidence type="ECO:0000313" key="2">
    <source>
        <dbReference type="Proteomes" id="UP000597617"/>
    </source>
</evidence>
<evidence type="ECO:0008006" key="3">
    <source>
        <dbReference type="Google" id="ProtNLM"/>
    </source>
</evidence>
<evidence type="ECO:0000313" key="1">
    <source>
        <dbReference type="EMBL" id="MBF9239826.1"/>
    </source>
</evidence>
<comment type="caution">
    <text evidence="1">The sequence shown here is derived from an EMBL/GenBank/DDBJ whole genome shotgun (WGS) entry which is preliminary data.</text>
</comment>
<gene>
    <name evidence="1" type="ORF">I2I05_20700</name>
</gene>
<protein>
    <recommendedName>
        <fullName evidence="3">DUF1186 domain-containing protein</fullName>
    </recommendedName>
</protein>
<reference evidence="1 2" key="1">
    <citation type="submission" date="2020-11" db="EMBL/GenBank/DDBJ databases">
        <authorList>
            <person name="Kim M.K."/>
        </authorList>
    </citation>
    <scope>NUCLEOTIDE SEQUENCE [LARGE SCALE GENOMIC DNA]</scope>
    <source>
        <strain evidence="1 2">BT683</strain>
    </source>
</reference>
<dbReference type="Proteomes" id="UP000597617">
    <property type="component" value="Unassembled WGS sequence"/>
</dbReference>